<comment type="caution">
    <text evidence="2">The sequence shown here is derived from an EMBL/GenBank/DDBJ whole genome shotgun (WGS) entry which is preliminary data.</text>
</comment>
<evidence type="ECO:0000313" key="2">
    <source>
        <dbReference type="EMBL" id="GMM51299.1"/>
    </source>
</evidence>
<sequence length="162" mass="18717">MSNPNVHHETPKVDWTIKTGDKLSAPEIYEILRERNEVFTVEQSSLYQDADDSDLLATTYHIQGLVEGQKEPVTYVRLVYSDKTVTISRLLVMKEFRNRKVGSLVLTKALDTIKELQSVHPVENVILNAQFYLRDWYARHGFKITGEPFEIGNVIHIDMIKE</sequence>
<protein>
    <recommendedName>
        <fullName evidence="1">N-acetyltransferase domain-containing protein</fullName>
    </recommendedName>
</protein>
<organism evidence="2 3">
    <name type="scientific">Starmerella bacillaris</name>
    <name type="common">Yeast</name>
    <name type="synonym">Candida zemplinina</name>
    <dbReference type="NCBI Taxonomy" id="1247836"/>
    <lineage>
        <taxon>Eukaryota</taxon>
        <taxon>Fungi</taxon>
        <taxon>Dikarya</taxon>
        <taxon>Ascomycota</taxon>
        <taxon>Saccharomycotina</taxon>
        <taxon>Dipodascomycetes</taxon>
        <taxon>Dipodascales</taxon>
        <taxon>Trichomonascaceae</taxon>
        <taxon>Starmerella</taxon>
    </lineage>
</organism>
<dbReference type="InterPro" id="IPR000182">
    <property type="entry name" value="GNAT_dom"/>
</dbReference>
<dbReference type="AlphaFoldDB" id="A0AAV5RIF2"/>
<dbReference type="Proteomes" id="UP001362899">
    <property type="component" value="Unassembled WGS sequence"/>
</dbReference>
<keyword evidence="3" id="KW-1185">Reference proteome</keyword>
<evidence type="ECO:0000313" key="3">
    <source>
        <dbReference type="Proteomes" id="UP001362899"/>
    </source>
</evidence>
<dbReference type="PROSITE" id="PS51186">
    <property type="entry name" value="GNAT"/>
    <property type="match status" value="1"/>
</dbReference>
<dbReference type="GO" id="GO:0016747">
    <property type="term" value="F:acyltransferase activity, transferring groups other than amino-acyl groups"/>
    <property type="evidence" value="ECO:0007669"/>
    <property type="project" value="InterPro"/>
</dbReference>
<evidence type="ECO:0000259" key="1">
    <source>
        <dbReference type="PROSITE" id="PS51186"/>
    </source>
</evidence>
<dbReference type="Gene3D" id="3.40.630.30">
    <property type="match status" value="1"/>
</dbReference>
<feature type="domain" description="N-acetyltransferase" evidence="1">
    <location>
        <begin position="18"/>
        <end position="162"/>
    </location>
</feature>
<accession>A0AAV5RIF2</accession>
<dbReference type="Pfam" id="PF13673">
    <property type="entry name" value="Acetyltransf_10"/>
    <property type="match status" value="1"/>
</dbReference>
<proteinExistence type="predicted"/>
<dbReference type="CDD" id="cd04301">
    <property type="entry name" value="NAT_SF"/>
    <property type="match status" value="1"/>
</dbReference>
<dbReference type="SUPFAM" id="SSF55729">
    <property type="entry name" value="Acyl-CoA N-acyltransferases (Nat)"/>
    <property type="match status" value="1"/>
</dbReference>
<name>A0AAV5RIF2_STABA</name>
<dbReference type="EMBL" id="BTGC01000003">
    <property type="protein sequence ID" value="GMM51299.1"/>
    <property type="molecule type" value="Genomic_DNA"/>
</dbReference>
<gene>
    <name evidence="2" type="ORF">DASB73_022570</name>
</gene>
<reference evidence="2 3" key="1">
    <citation type="journal article" date="2023" name="Elife">
        <title>Identification of key yeast species and microbe-microbe interactions impacting larval growth of Drosophila in the wild.</title>
        <authorList>
            <person name="Mure A."/>
            <person name="Sugiura Y."/>
            <person name="Maeda R."/>
            <person name="Honda K."/>
            <person name="Sakurai N."/>
            <person name="Takahashi Y."/>
            <person name="Watada M."/>
            <person name="Katoh T."/>
            <person name="Gotoh A."/>
            <person name="Gotoh Y."/>
            <person name="Taniguchi I."/>
            <person name="Nakamura K."/>
            <person name="Hayashi T."/>
            <person name="Katayama T."/>
            <person name="Uemura T."/>
            <person name="Hattori Y."/>
        </authorList>
    </citation>
    <scope>NUCLEOTIDE SEQUENCE [LARGE SCALE GENOMIC DNA]</scope>
    <source>
        <strain evidence="2 3">SB-73</strain>
    </source>
</reference>
<dbReference type="InterPro" id="IPR016181">
    <property type="entry name" value="Acyl_CoA_acyltransferase"/>
</dbReference>